<feature type="compositionally biased region" description="Basic and acidic residues" evidence="5">
    <location>
        <begin position="304"/>
        <end position="314"/>
    </location>
</feature>
<evidence type="ECO:0000256" key="6">
    <source>
        <dbReference type="SAM" id="Phobius"/>
    </source>
</evidence>
<feature type="region of interest" description="Disordered" evidence="5">
    <location>
        <begin position="34"/>
        <end position="133"/>
    </location>
</feature>
<evidence type="ECO:0000313" key="8">
    <source>
        <dbReference type="EMBL" id="GAA4632327.1"/>
    </source>
</evidence>
<comment type="caution">
    <text evidence="8">The sequence shown here is derived from an EMBL/GenBank/DDBJ whole genome shotgun (WGS) entry which is preliminary data.</text>
</comment>
<comment type="subcellular location">
    <subcellularLocation>
        <location evidence="1">Membrane</location>
        <topology evidence="1">Multi-pass membrane protein</topology>
    </subcellularLocation>
</comment>
<proteinExistence type="predicted"/>
<reference evidence="9" key="1">
    <citation type="journal article" date="2019" name="Int. J. Syst. Evol. Microbiol.">
        <title>The Global Catalogue of Microorganisms (GCM) 10K type strain sequencing project: providing services to taxonomists for standard genome sequencing and annotation.</title>
        <authorList>
            <consortium name="The Broad Institute Genomics Platform"/>
            <consortium name="The Broad Institute Genome Sequencing Center for Infectious Disease"/>
            <person name="Wu L."/>
            <person name="Ma J."/>
        </authorList>
    </citation>
    <scope>NUCLEOTIDE SEQUENCE [LARGE SCALE GENOMIC DNA]</scope>
    <source>
        <strain evidence="9">JCM 17939</strain>
    </source>
</reference>
<feature type="transmembrane region" description="Helical" evidence="6">
    <location>
        <begin position="186"/>
        <end position="207"/>
    </location>
</feature>
<evidence type="ECO:0000256" key="1">
    <source>
        <dbReference type="ARBA" id="ARBA00004141"/>
    </source>
</evidence>
<dbReference type="EMBL" id="BAABHK010000010">
    <property type="protein sequence ID" value="GAA4632327.1"/>
    <property type="molecule type" value="Genomic_DNA"/>
</dbReference>
<keyword evidence="9" id="KW-1185">Reference proteome</keyword>
<feature type="transmembrane region" description="Helical" evidence="6">
    <location>
        <begin position="219"/>
        <end position="237"/>
    </location>
</feature>
<evidence type="ECO:0000256" key="3">
    <source>
        <dbReference type="ARBA" id="ARBA00022989"/>
    </source>
</evidence>
<dbReference type="Proteomes" id="UP001501442">
    <property type="component" value="Unassembled WGS sequence"/>
</dbReference>
<keyword evidence="2 6" id="KW-0812">Transmembrane</keyword>
<feature type="transmembrane region" description="Helical" evidence="6">
    <location>
        <begin position="243"/>
        <end position="265"/>
    </location>
</feature>
<protein>
    <recommendedName>
        <fullName evidence="7">Ferric oxidoreductase domain-containing protein</fullName>
    </recommendedName>
</protein>
<feature type="compositionally biased region" description="Low complexity" evidence="5">
    <location>
        <begin position="326"/>
        <end position="339"/>
    </location>
</feature>
<evidence type="ECO:0000259" key="7">
    <source>
        <dbReference type="Pfam" id="PF01794"/>
    </source>
</evidence>
<feature type="compositionally biased region" description="Low complexity" evidence="5">
    <location>
        <begin position="290"/>
        <end position="303"/>
    </location>
</feature>
<feature type="transmembrane region" description="Helical" evidence="6">
    <location>
        <begin position="12"/>
        <end position="30"/>
    </location>
</feature>
<keyword evidence="4 6" id="KW-0472">Membrane</keyword>
<name>A0ABP8UK37_9ACTN</name>
<evidence type="ECO:0000256" key="5">
    <source>
        <dbReference type="SAM" id="MobiDB-lite"/>
    </source>
</evidence>
<feature type="transmembrane region" description="Helical" evidence="6">
    <location>
        <begin position="147"/>
        <end position="170"/>
    </location>
</feature>
<evidence type="ECO:0000256" key="2">
    <source>
        <dbReference type="ARBA" id="ARBA00022692"/>
    </source>
</evidence>
<keyword evidence="3 6" id="KW-1133">Transmembrane helix</keyword>
<dbReference type="Pfam" id="PF01794">
    <property type="entry name" value="Ferric_reduct"/>
    <property type="match status" value="1"/>
</dbReference>
<gene>
    <name evidence="8" type="ORF">GCM10023196_065320</name>
</gene>
<dbReference type="InterPro" id="IPR013130">
    <property type="entry name" value="Fe3_Rdtase_TM_dom"/>
</dbReference>
<organism evidence="8 9">
    <name type="scientific">Actinoallomurus vinaceus</name>
    <dbReference type="NCBI Taxonomy" id="1080074"/>
    <lineage>
        <taxon>Bacteria</taxon>
        <taxon>Bacillati</taxon>
        <taxon>Actinomycetota</taxon>
        <taxon>Actinomycetes</taxon>
        <taxon>Streptosporangiales</taxon>
        <taxon>Thermomonosporaceae</taxon>
        <taxon>Actinoallomurus</taxon>
    </lineage>
</organism>
<accession>A0ABP8UK37</accession>
<sequence length="339" mass="34796">MALWYATRAFGLVSMVLLTAVTVLGLLVAARTSRGRRMGNPPTAGSRTGAPGAQAALAGNPRTRDSHAGDPRTQASRPENPQPRGSHAGDPEAQASPAGNPPTPGSRAGDPGAQASPAGNRRTQGSGRRPAGARRASYVVTALHRSLSLLSVVLIALHVVTSVIDSYVAIRWADAIVPFVSTYRPFWVGLGAVALDLMIALVVTSLLRVRLGLRTWRAVHWLAYASWPVALVHGLGIGTDDTLVLALTVGCTAAVAVAALIRVGAARQATAAKRAAMAVPAVMAEHATGAGHTAGHTAMAEHAATAERAARIEPDAAGVRPDPSRRSAPTAAPAYGGPQ</sequence>
<evidence type="ECO:0000313" key="9">
    <source>
        <dbReference type="Proteomes" id="UP001501442"/>
    </source>
</evidence>
<feature type="domain" description="Ferric oxidoreductase" evidence="7">
    <location>
        <begin position="141"/>
        <end position="229"/>
    </location>
</feature>
<feature type="region of interest" description="Disordered" evidence="5">
    <location>
        <begin position="290"/>
        <end position="339"/>
    </location>
</feature>
<evidence type="ECO:0000256" key="4">
    <source>
        <dbReference type="ARBA" id="ARBA00023136"/>
    </source>
</evidence>